<sequence length="42" mass="4614">MRDSRQRVWLSLTKKGRTAYHAHGAALRAIVGSVTIDPSIPP</sequence>
<organism evidence="1 2">
    <name type="scientific">Nonomuraea recticatena</name>
    <dbReference type="NCBI Taxonomy" id="46178"/>
    <lineage>
        <taxon>Bacteria</taxon>
        <taxon>Bacillati</taxon>
        <taxon>Actinomycetota</taxon>
        <taxon>Actinomycetes</taxon>
        <taxon>Streptosporangiales</taxon>
        <taxon>Streptosporangiaceae</taxon>
        <taxon>Nonomuraea</taxon>
    </lineage>
</organism>
<accession>A0ABP6FLG2</accession>
<comment type="caution">
    <text evidence="1">The sequence shown here is derived from an EMBL/GenBank/DDBJ whole genome shotgun (WGS) entry which is preliminary data.</text>
</comment>
<dbReference type="RefSeq" id="WP_346155252.1">
    <property type="nucleotide sequence ID" value="NZ_BAAATE010000040.1"/>
</dbReference>
<name>A0ABP6FLG2_9ACTN</name>
<evidence type="ECO:0000313" key="1">
    <source>
        <dbReference type="EMBL" id="GAA2695255.1"/>
    </source>
</evidence>
<evidence type="ECO:0008006" key="3">
    <source>
        <dbReference type="Google" id="ProtNLM"/>
    </source>
</evidence>
<gene>
    <name evidence="1" type="ORF">GCM10010412_087940</name>
</gene>
<evidence type="ECO:0000313" key="2">
    <source>
        <dbReference type="Proteomes" id="UP001501666"/>
    </source>
</evidence>
<protein>
    <recommendedName>
        <fullName evidence="3">MarR family transcriptional regulator</fullName>
    </recommendedName>
</protein>
<keyword evidence="2" id="KW-1185">Reference proteome</keyword>
<reference evidence="2" key="1">
    <citation type="journal article" date="2019" name="Int. J. Syst. Evol. Microbiol.">
        <title>The Global Catalogue of Microorganisms (GCM) 10K type strain sequencing project: providing services to taxonomists for standard genome sequencing and annotation.</title>
        <authorList>
            <consortium name="The Broad Institute Genomics Platform"/>
            <consortium name="The Broad Institute Genome Sequencing Center for Infectious Disease"/>
            <person name="Wu L."/>
            <person name="Ma J."/>
        </authorList>
    </citation>
    <scope>NUCLEOTIDE SEQUENCE [LARGE SCALE GENOMIC DNA]</scope>
    <source>
        <strain evidence="2">JCM 6835</strain>
    </source>
</reference>
<dbReference type="Proteomes" id="UP001501666">
    <property type="component" value="Unassembled WGS sequence"/>
</dbReference>
<proteinExistence type="predicted"/>
<dbReference type="EMBL" id="BAAATE010000040">
    <property type="protein sequence ID" value="GAA2695255.1"/>
    <property type="molecule type" value="Genomic_DNA"/>
</dbReference>